<feature type="chain" id="PRO_5017953511" evidence="1">
    <location>
        <begin position="32"/>
        <end position="157"/>
    </location>
</feature>
<keyword evidence="2" id="KW-0401">Integrin</keyword>
<reference evidence="2 3" key="1">
    <citation type="submission" date="2018-10" db="EMBL/GenBank/DDBJ databases">
        <title>Genome assembly for a Yunnan-Guizhou Plateau 3E fish, Anabarilius grahami (Regan), and its evolutionary and genetic applications.</title>
        <authorList>
            <person name="Jiang W."/>
        </authorList>
    </citation>
    <scope>NUCLEOTIDE SEQUENCE [LARGE SCALE GENOMIC DNA]</scope>
    <source>
        <strain evidence="2">AG-KIZ</strain>
        <tissue evidence="2">Muscle</tissue>
    </source>
</reference>
<dbReference type="EMBL" id="RJVU01051648">
    <property type="protein sequence ID" value="ROL41384.1"/>
    <property type="molecule type" value="Genomic_DNA"/>
</dbReference>
<dbReference type="OrthoDB" id="5951731at2759"/>
<dbReference type="GO" id="GO:0007229">
    <property type="term" value="P:integrin-mediated signaling pathway"/>
    <property type="evidence" value="ECO:0007669"/>
    <property type="project" value="UniProtKB-KW"/>
</dbReference>
<evidence type="ECO:0000313" key="3">
    <source>
        <dbReference type="Proteomes" id="UP000281406"/>
    </source>
</evidence>
<accession>A0A3N0Y5L7</accession>
<sequence length="157" mass="17574">MDAGMMPLRVGNSFLCLFVAVMSSVVHTSISLPHYGDALVKTRARRDDARYLGRENTVPVRLMYRMDGDTQTAHDVLNTRVRMSSDSKQNHAAQASFQVGAFGQTFVLDVELNHLFFYAHGELAVGSVLTDLRPDYFPSFHLGNQFILSFSFSHLSL</sequence>
<proteinExistence type="predicted"/>
<keyword evidence="1" id="KW-0732">Signal</keyword>
<dbReference type="AlphaFoldDB" id="A0A3N0Y5L7"/>
<gene>
    <name evidence="2" type="ORF">DPX16_6782</name>
</gene>
<comment type="caution">
    <text evidence="2">The sequence shown here is derived from an EMBL/GenBank/DDBJ whole genome shotgun (WGS) entry which is preliminary data.</text>
</comment>
<evidence type="ECO:0000256" key="1">
    <source>
        <dbReference type="SAM" id="SignalP"/>
    </source>
</evidence>
<evidence type="ECO:0000313" key="2">
    <source>
        <dbReference type="EMBL" id="ROL41384.1"/>
    </source>
</evidence>
<feature type="signal peptide" evidence="1">
    <location>
        <begin position="1"/>
        <end position="31"/>
    </location>
</feature>
<organism evidence="2 3">
    <name type="scientific">Anabarilius grahami</name>
    <name type="common">Kanglang fish</name>
    <name type="synonym">Barilius grahami</name>
    <dbReference type="NCBI Taxonomy" id="495550"/>
    <lineage>
        <taxon>Eukaryota</taxon>
        <taxon>Metazoa</taxon>
        <taxon>Chordata</taxon>
        <taxon>Craniata</taxon>
        <taxon>Vertebrata</taxon>
        <taxon>Euteleostomi</taxon>
        <taxon>Actinopterygii</taxon>
        <taxon>Neopterygii</taxon>
        <taxon>Teleostei</taxon>
        <taxon>Ostariophysi</taxon>
        <taxon>Cypriniformes</taxon>
        <taxon>Xenocyprididae</taxon>
        <taxon>Xenocypridinae</taxon>
        <taxon>Xenocypridinae incertae sedis</taxon>
        <taxon>Anabarilius</taxon>
    </lineage>
</organism>
<protein>
    <submittedName>
        <fullName evidence="2">Disintegrin and metalloproteinase domain-containing protein 22</fullName>
    </submittedName>
</protein>
<dbReference type="Proteomes" id="UP000281406">
    <property type="component" value="Unassembled WGS sequence"/>
</dbReference>
<keyword evidence="3" id="KW-1185">Reference proteome</keyword>
<name>A0A3N0Y5L7_ANAGA</name>